<comment type="caution">
    <text evidence="2">The sequence shown here is derived from an EMBL/GenBank/DDBJ whole genome shotgun (WGS) entry which is preliminary data.</text>
</comment>
<organism evidence="2 3">
    <name type="scientific">Bugula neritina</name>
    <name type="common">Brown bryozoan</name>
    <name type="synonym">Sertularia neritina</name>
    <dbReference type="NCBI Taxonomy" id="10212"/>
    <lineage>
        <taxon>Eukaryota</taxon>
        <taxon>Metazoa</taxon>
        <taxon>Spiralia</taxon>
        <taxon>Lophotrochozoa</taxon>
        <taxon>Bryozoa</taxon>
        <taxon>Gymnolaemata</taxon>
        <taxon>Cheilostomatida</taxon>
        <taxon>Flustrina</taxon>
        <taxon>Buguloidea</taxon>
        <taxon>Bugulidae</taxon>
        <taxon>Bugula</taxon>
    </lineage>
</organism>
<reference evidence="2" key="1">
    <citation type="submission" date="2020-06" db="EMBL/GenBank/DDBJ databases">
        <title>Draft genome of Bugula neritina, a colonial animal packing powerful symbionts and potential medicines.</title>
        <authorList>
            <person name="Rayko M."/>
        </authorList>
    </citation>
    <scope>NUCLEOTIDE SEQUENCE [LARGE SCALE GENOMIC DNA]</scope>
    <source>
        <strain evidence="2">Kwan_BN1</strain>
    </source>
</reference>
<dbReference type="Proteomes" id="UP000593567">
    <property type="component" value="Unassembled WGS sequence"/>
</dbReference>
<feature type="compositionally biased region" description="Basic and acidic residues" evidence="1">
    <location>
        <begin position="522"/>
        <end position="534"/>
    </location>
</feature>
<proteinExistence type="predicted"/>
<feature type="compositionally biased region" description="Low complexity" evidence="1">
    <location>
        <begin position="457"/>
        <end position="472"/>
    </location>
</feature>
<sequence>MSFSYSGEHTIPSDEVYLGFGKSRTNKYYERQYKPGFSAKRYLSSWTKLWDHHLLNKVTSKGYIKPVPFQKKSDYDVSGIPLPYRILRQWLFAPGTIDGYTFYRQNKYEQVPSREPTIIVVEETPRPISVETEISAGSIQVSSLIANKDMNYKELDNSTKESILTELLVKSAITHAIKKQKEYQETVSKNLDDEEAKREASAKLYEFDMMNAIQSALDNSVLPTVTYSNIESQEIIPTEHPKKSLYQGFRGVKGIGLRVSPTSSSAEFPLTIKSPFEDRHRVLPPIRQEKDRLSGWTSIGDEIPEIPTATYPSYTQMHKPVSLLDGDEEYASWRKSVLSSRNNVAMVAEEASKPPKSLSKFNMDNVDSVDADTAAAVTVLATDGGSTNSSVLDLVDANAAAASNTPNTRHSAASSEKLVVEKPLIQQSTETNSLVGVQGNAAADAMPAAATVSHQQAANGPTATPGAPVATTHKGEHFSSALDSLGSPSSVHTSKSRTKVKRSKQLPSNNTNIQSTSPNLAKSRDKVISDEGRNVKNFTTDVSSRRQSDVSQPDISIAALADSADVLDFVKPQSIVSKDSQSIVGEDSQSIIGEDQVRASLLAVPNNAAQNSSAESKTPASLFSSALILDTSIGSYSTEEVKPTTETKVNSVDLFNQVGLDAEDDKKSVISTMSMLSLTSKRSRFSGSSVDAPYTKGITARQDPNSGLLKVDLVADENDPTNAITSWKYNVQQVELYADKVKIEELVEPVESVVEASPSPPPPDVDSSASELEPSLAEESLAEVEKEDPVVIEIPTPPISVPSAEECLTPPSPAALTPPLLLPSPLWRALSRSASKSSWRC</sequence>
<evidence type="ECO:0000313" key="2">
    <source>
        <dbReference type="EMBL" id="KAF6024241.1"/>
    </source>
</evidence>
<name>A0A7J7JF72_BUGNE</name>
<evidence type="ECO:0000313" key="3">
    <source>
        <dbReference type="Proteomes" id="UP000593567"/>
    </source>
</evidence>
<dbReference type="EMBL" id="VXIV02002600">
    <property type="protein sequence ID" value="KAF6024241.1"/>
    <property type="molecule type" value="Genomic_DNA"/>
</dbReference>
<gene>
    <name evidence="2" type="ORF">EB796_017446</name>
</gene>
<accession>A0A7J7JF72</accession>
<dbReference type="AlphaFoldDB" id="A0A7J7JF72"/>
<feature type="region of interest" description="Disordered" evidence="1">
    <location>
        <begin position="446"/>
        <end position="549"/>
    </location>
</feature>
<feature type="compositionally biased region" description="Polar residues" evidence="1">
    <location>
        <begin position="505"/>
        <end position="520"/>
    </location>
</feature>
<feature type="compositionally biased region" description="Low complexity" evidence="1">
    <location>
        <begin position="765"/>
        <end position="779"/>
    </location>
</feature>
<keyword evidence="3" id="KW-1185">Reference proteome</keyword>
<feature type="region of interest" description="Disordered" evidence="1">
    <location>
        <begin position="752"/>
        <end position="789"/>
    </location>
</feature>
<protein>
    <submittedName>
        <fullName evidence="2">KIAA2012</fullName>
    </submittedName>
</protein>
<dbReference type="OrthoDB" id="6162046at2759"/>
<feature type="compositionally biased region" description="Basic residues" evidence="1">
    <location>
        <begin position="494"/>
        <end position="504"/>
    </location>
</feature>
<evidence type="ECO:0000256" key="1">
    <source>
        <dbReference type="SAM" id="MobiDB-lite"/>
    </source>
</evidence>
<feature type="compositionally biased region" description="Low complexity" evidence="1">
    <location>
        <begin position="479"/>
        <end position="490"/>
    </location>
</feature>